<dbReference type="InterPro" id="IPR003591">
    <property type="entry name" value="Leu-rich_rpt_typical-subtyp"/>
</dbReference>
<dbReference type="GO" id="GO:0032040">
    <property type="term" value="C:small-subunit processome"/>
    <property type="evidence" value="ECO:0007669"/>
    <property type="project" value="TreeGrafter"/>
</dbReference>
<evidence type="ECO:0000259" key="17">
    <source>
        <dbReference type="SMART" id="SM01036"/>
    </source>
</evidence>
<evidence type="ECO:0000256" key="9">
    <source>
        <dbReference type="ARBA" id="ARBA00022614"/>
    </source>
</evidence>
<dbReference type="FunFam" id="3.80.10.10:FF:000095">
    <property type="entry name" value="LRR receptor-like serine/threonine-protein kinase GSO1"/>
    <property type="match status" value="1"/>
</dbReference>
<dbReference type="InterPro" id="IPR011989">
    <property type="entry name" value="ARM-like"/>
</dbReference>
<evidence type="ECO:0000256" key="3">
    <source>
        <dbReference type="ARBA" id="ARBA00004604"/>
    </source>
</evidence>
<evidence type="ECO:0000256" key="10">
    <source>
        <dbReference type="ARBA" id="ARBA00022692"/>
    </source>
</evidence>
<name>A0A811NXQ7_9POAL</name>
<dbReference type="SUPFAM" id="SSF52058">
    <property type="entry name" value="L domain-like"/>
    <property type="match status" value="1"/>
</dbReference>
<keyword evidence="6" id="KW-1003">Cell membrane</keyword>
<dbReference type="InterPro" id="IPR056384">
    <property type="entry name" value="ARM_At3g06530"/>
</dbReference>
<dbReference type="InterPro" id="IPR001611">
    <property type="entry name" value="Leu-rich_rpt"/>
</dbReference>
<keyword evidence="7" id="KW-0690">Ribosome biogenesis</keyword>
<dbReference type="GO" id="GO:0030515">
    <property type="term" value="F:snoRNA binding"/>
    <property type="evidence" value="ECO:0007669"/>
    <property type="project" value="TreeGrafter"/>
</dbReference>
<dbReference type="SUPFAM" id="SSF48371">
    <property type="entry name" value="ARM repeat"/>
    <property type="match status" value="3"/>
</dbReference>
<dbReference type="OrthoDB" id="31183at2759"/>
<dbReference type="InterPro" id="IPR022125">
    <property type="entry name" value="U3snoRNP10_N"/>
</dbReference>
<dbReference type="PROSITE" id="PS51450">
    <property type="entry name" value="LRR"/>
    <property type="match status" value="1"/>
</dbReference>
<evidence type="ECO:0000256" key="2">
    <source>
        <dbReference type="ARBA" id="ARBA00004236"/>
    </source>
</evidence>
<dbReference type="Gene3D" id="3.80.10.10">
    <property type="entry name" value="Ribonuclease Inhibitor"/>
    <property type="match status" value="4"/>
</dbReference>
<feature type="domain" description="BP28 C-terminal" evidence="17">
    <location>
        <begin position="1846"/>
        <end position="2018"/>
    </location>
</feature>
<evidence type="ECO:0000256" key="6">
    <source>
        <dbReference type="ARBA" id="ARBA00022475"/>
    </source>
</evidence>
<comment type="caution">
    <text evidence="18">The sequence shown here is derived from an EMBL/GenBank/DDBJ whole genome shotgun (WGS) entry which is preliminary data.</text>
</comment>
<dbReference type="PANTHER" id="PTHR13457">
    <property type="entry name" value="BAP28"/>
    <property type="match status" value="1"/>
</dbReference>
<keyword evidence="14" id="KW-0539">Nucleus</keyword>
<evidence type="ECO:0000256" key="11">
    <source>
        <dbReference type="ARBA" id="ARBA00022737"/>
    </source>
</evidence>
<dbReference type="InterPro" id="IPR056473">
    <property type="entry name" value="HEAT_Utp10/HEAT1"/>
</dbReference>
<proteinExistence type="inferred from homology"/>
<dbReference type="EMBL" id="CAJGYO010000005">
    <property type="protein sequence ID" value="CAD6232810.1"/>
    <property type="molecule type" value="Genomic_DNA"/>
</dbReference>
<dbReference type="SUPFAM" id="SSF52047">
    <property type="entry name" value="RNI-like"/>
    <property type="match status" value="2"/>
</dbReference>
<dbReference type="Gene3D" id="1.25.10.10">
    <property type="entry name" value="Leucine-rich Repeat Variant"/>
    <property type="match status" value="1"/>
</dbReference>
<dbReference type="Proteomes" id="UP000604825">
    <property type="component" value="Unassembled WGS sequence"/>
</dbReference>
<evidence type="ECO:0000256" key="15">
    <source>
        <dbReference type="ARBA" id="ARBA00023274"/>
    </source>
</evidence>
<dbReference type="GO" id="GO:0034455">
    <property type="term" value="C:t-UTP complex"/>
    <property type="evidence" value="ECO:0007669"/>
    <property type="project" value="TreeGrafter"/>
</dbReference>
<evidence type="ECO:0000256" key="7">
    <source>
        <dbReference type="ARBA" id="ARBA00022517"/>
    </source>
</evidence>
<sequence>MSSIASQLKAIKSALGAAPEPARRPVTRPSVLFDAKEAADIDLRAILPIALSGLEHLTSIDERFARYSNTLFRETSLEVNREQLTPKENDKLNKSISTYLRLLAGYLHLPSALKTLEYLIRRYLVHVYNSDELLLSALPYHDTHAFVRIVQLVNVGNSKWTFLGGVKSSGAPPPRSVLVQQCIRDKAVLETICSYVTPTKEFSHSRTVVCFCTAVIVECLGAVPKLDTDVVQRVLGFVFDSLNPAVTRDQEYKAGALMIVGVLGTRATLAPKLVQNLIFFVARTAQHDASESVDLPWLRVSVMALISLVQSQSVHDFPKKPLMILKDIRDFSGILSVLSSEYNIERFIRLYVESLIDYSISDGSCHMHLIETIETLPVKNFIESIVCKVLRNCIKVSQATGNPDINHTELWAKKNFSALERKYPLELRDAIRKFLENSEINSSGGDSISEVFGIVFDESKNLPTEISDSNIWFSLDHPKAAVRQSALSKVATSGIFNNSTLNPQKFINMQDAILCSLCDDDLSVVQAALSIEGLAVVANPDSLLKAYDGVLTKCIKIINKGGSKASKASDVAVSCLEKLVTEYQSHHMEHAKDIATLVFRLLIVHPKTLRVNLKALELAKKIQWEFYTSSSLVYDGVNFDKMKNMSADSIASINMKNIKAFAETFLADPNKHVEWLANSGSGSRFSKTLFLLIVLQSLVSTEVLDEQVNLCHACLPVLKDEWHNIQPEDSGVGDEISIDNLEMCSLELVKHFFNRDTEALNVRILVCIFWGILKVQSSCFKQNPVVGGGENTMLDDLFLFFLVSPAKNIFQKHLQYLVNCIGAPFQFISKYFLDEDLSERVQAESLLVLASICSKCASSESNSLDESICMQLLLGFPSIIPPLAHDNKDIRSSAIKCIEGLSLVWQRLSTSVPRNGNNIKLPQYLSSPTFGSFLDLLVNQKTMISSDAKFLPAYISSMLSPCNDMLVPENLHERFDQHTKDTILTFILRSALKLPPYGKFMVLSVLKGVGSILFHAEDVKSLFFDLLDRRDQYQHRHNCSQILSTHEMHTLCLLLEVLISTPDHANIGFNMFKPLMKALKVDAPSPGDPVVVMPCLTVLQNLQPGFFDNLKTDTKEKVVGRLISLVRTESFKVRNAARDALLRINVHSSTLVKFIELILALDGARRHSKKIKRNEDRNLDVFCSFEEIFGENSVASILVSLLDILFLKKDVKQRSCLLQPLFQILSKLLSDQWVSVIVSQYNNQQDTSSEIPDLSSFVKEVQHLTLLALKDITDTLQSGHHDAMFSSSNVGLLIDCVRSISDVGTRNHGFSLIASLGKACPQLVSENIVDLFVAIGDAIKQDDSHSQRVLEDLLSVLVPCWLSRTTSIEKLLQIFIKALADVPEHRRLTLMVYLLRTLGKENSLSTVIMHLLHSLVERISHSFSEHHGSDYRLAMSQEWEYGLAVNVTDQFSYKLWFPCLSKLLKDIRVHEKQDLHLMLHLAMRLILFKLQDTELIFELESEEAANFIQGSLGALMEEVVLCGVYARDKTRDVSSDITKEVRDFANTILKTITGWMNASTYLTGITRLLDHSDSHVKRKTLGMLSETARGNSLVQKNQRKARKLKHISGTTAIKVDKSSGPYFSKLCLKILELIDRDGDSDTKVKIAAISSLETLAKEYPSDNPVYSNCLATIIDQIGSDEAAVSSALIHTVGSLINVIGSKALPQLPLIMKNIMLISHQISCCPSGNYAHGSTRTAAELSNQDIAVLLSALTTIEVIVEKLGEFVNPYLKEILDLVVLHPECSTQMHPKLDAKAARVRELLTVEVPVRLILSPLLNLYSLAANCGDASLSLAFNMLASLVGTMDRLAVGTYHSKIYEHCLAALDLRREHPDSLKNINMVEQSIIHAIISLTMKLTEGTFRPLFLRTLEWAESEVDESSSKKSLDRAIVFYKLVNKLAEKHRSLFTPYFKYLLEGSIQYLSEDDALAGSKQKKKKKKTKLEDVQVEQKDKLLGLKLWNLRALVLKSLHKCFLYDNDQKILDSSNFQVLLKPIVSQFVVEPPESIESILDAPSIEEVDETIILCLGQMAVTARSDVLWKPLNHEVLMQTRSDKVRPKMLGLKVIRYMVQHLKEEYVVLVPETIPFLGELLEDVELPVKTLSQEILKEMETLSGESLRQYLSNQTSLPVRCRPDQASALLRLKSSFSTDGWGPFDREDVCTALASWQAGTDCCGWEGIHCGHHADGRVTTLDLGHCGLESGTLHPALFDLTSLRHLDLSWNSFNGSQLRADGFERLTELVHLNLSSCGFDGQIPHAIGQLTKLVTLDLSTEMYLFEEYDDVLSLASWSREWELVEPNISSFVANLSHLKELYLGGVDLSDNGASWCSAFSNSTISQLQVLSLPSTGLKSPICESVSTITSLTEVNLQYNELYGRIPESFADLHSLSVLRLTYNFLDGWLPSRIFQNKNLTAIDVRYNFKLSGSLPNFSSDSIIVDLLVTGTNFSGPVPSSISNLRSLNNLGIASTYFSQELPSSIGELRSLSSLQVSGTGMVGAIPSWIANLTSLIELQFSDCSLSGEVPSSIGNLKNLYSLKLYNSNFSGTLPPQMFNLTQLELLYLDSNNFHGIVELSSFLKIPQLFGLSLSNNKFTVVVDDDGNSSVTNRLHALRLAACNISKLPSVLRHLHSVQYLDLSNNQIHGTIPHWAWETWKSLVVLNLSHNKFNSIGYDSINPIDIDVIVLSFNLFQGPIPIPGPSTEVLDCSNNKFSSIPLNFGSHFVSFNYFNAYANNLSGNIPPSICGGGTWTMDLIDLSYNNLSGSIPSCLMEGTSVTLLKLKRNRLQGELPNNMNQDCSFEALDLSYNQIKGKLPRSLVSCRGLEVFDIGNNHINDIFPCWLSVLPELQVLVLKANKFAGEVGPYTAGEKNNYEWFMTMKFMVSISVNESLDNHVSQLGQTYQFTDAITYKGNEEVTISKTLSTLVHIDVSDNLFHGAISKSIGDLGLLNGVNMSHNAFTGPIPPQFGALNQLESLDLSSNNLSGEIPQGLASLNFLSMLNLSYNELVGRIPDSPHFLTFTNLSFLGNIGLCGFQVSRACNNTTPYVEPHHSETKSVDLVLFLFTGLGFGVGFAIAVVLTCGIHVRRRSQNHIFLCCKKVLFFM</sequence>
<dbReference type="PANTHER" id="PTHR13457:SF1">
    <property type="entry name" value="HEAT REPEAT-CONTAINING PROTEIN 1"/>
    <property type="match status" value="1"/>
</dbReference>
<comment type="similarity">
    <text evidence="5">Belongs to the HEATR1/UTP10 family.</text>
</comment>
<dbReference type="Pfam" id="PF00560">
    <property type="entry name" value="LRR_1"/>
    <property type="match status" value="4"/>
</dbReference>
<dbReference type="Pfam" id="PF24477">
    <property type="entry name" value="ARM_At3g06530"/>
    <property type="match status" value="1"/>
</dbReference>
<keyword evidence="13 16" id="KW-0472">Membrane</keyword>
<comment type="similarity">
    <text evidence="4">Belongs to the RLP family.</text>
</comment>
<keyword evidence="9" id="KW-0433">Leucine-rich repeat</keyword>
<keyword evidence="19" id="KW-1185">Reference proteome</keyword>
<dbReference type="InterPro" id="IPR012954">
    <property type="entry name" value="BP28_C_dom"/>
</dbReference>
<evidence type="ECO:0000256" key="8">
    <source>
        <dbReference type="ARBA" id="ARBA00022552"/>
    </source>
</evidence>
<dbReference type="InterPro" id="IPR040191">
    <property type="entry name" value="UTP10"/>
</dbReference>
<keyword evidence="8" id="KW-0698">rRNA processing</keyword>
<evidence type="ECO:0000313" key="19">
    <source>
        <dbReference type="Proteomes" id="UP000604825"/>
    </source>
</evidence>
<dbReference type="SMART" id="SM01036">
    <property type="entry name" value="BP28CT"/>
    <property type="match status" value="1"/>
</dbReference>
<dbReference type="SMART" id="SM00369">
    <property type="entry name" value="LRR_TYP"/>
    <property type="match status" value="8"/>
</dbReference>
<dbReference type="GO" id="GO:0000462">
    <property type="term" value="P:maturation of SSU-rRNA from tricistronic rRNA transcript (SSU-rRNA, 5.8S rRNA, LSU-rRNA)"/>
    <property type="evidence" value="ECO:0007669"/>
    <property type="project" value="TreeGrafter"/>
</dbReference>
<keyword evidence="15" id="KW-0687">Ribonucleoprotein</keyword>
<keyword evidence="10 16" id="KW-0812">Transmembrane</keyword>
<dbReference type="FunFam" id="1.25.10.10:FF:001695">
    <property type="entry name" value="ARM repeat superfamily protein"/>
    <property type="match status" value="1"/>
</dbReference>
<dbReference type="Pfam" id="PF12397">
    <property type="entry name" value="U3snoRNP10"/>
    <property type="match status" value="1"/>
</dbReference>
<dbReference type="InterPro" id="IPR013210">
    <property type="entry name" value="LRR_N_plant-typ"/>
</dbReference>
<protein>
    <recommendedName>
        <fullName evidence="17">BP28 C-terminal domain-containing protein</fullName>
    </recommendedName>
</protein>
<dbReference type="Pfam" id="PF08263">
    <property type="entry name" value="LRRNT_2"/>
    <property type="match status" value="1"/>
</dbReference>
<dbReference type="InterPro" id="IPR016024">
    <property type="entry name" value="ARM-type_fold"/>
</dbReference>
<organism evidence="18 19">
    <name type="scientific">Miscanthus lutarioriparius</name>
    <dbReference type="NCBI Taxonomy" id="422564"/>
    <lineage>
        <taxon>Eukaryota</taxon>
        <taxon>Viridiplantae</taxon>
        <taxon>Streptophyta</taxon>
        <taxon>Embryophyta</taxon>
        <taxon>Tracheophyta</taxon>
        <taxon>Spermatophyta</taxon>
        <taxon>Magnoliopsida</taxon>
        <taxon>Liliopsida</taxon>
        <taxon>Poales</taxon>
        <taxon>Poaceae</taxon>
        <taxon>PACMAD clade</taxon>
        <taxon>Panicoideae</taxon>
        <taxon>Andropogonodae</taxon>
        <taxon>Andropogoneae</taxon>
        <taxon>Saccharinae</taxon>
        <taxon>Miscanthus</taxon>
    </lineage>
</organism>
<dbReference type="FunFam" id="3.80.10.10:FF:000213">
    <property type="entry name" value="Tyrosine-sulfated glycopeptide receptor 1"/>
    <property type="match status" value="1"/>
</dbReference>
<evidence type="ECO:0000256" key="5">
    <source>
        <dbReference type="ARBA" id="ARBA00010559"/>
    </source>
</evidence>
<dbReference type="GO" id="GO:0005886">
    <property type="term" value="C:plasma membrane"/>
    <property type="evidence" value="ECO:0007669"/>
    <property type="project" value="UniProtKB-SubCell"/>
</dbReference>
<evidence type="ECO:0000256" key="12">
    <source>
        <dbReference type="ARBA" id="ARBA00022989"/>
    </source>
</evidence>
<evidence type="ECO:0000256" key="14">
    <source>
        <dbReference type="ARBA" id="ARBA00023242"/>
    </source>
</evidence>
<keyword evidence="11" id="KW-0677">Repeat</keyword>
<gene>
    <name evidence="18" type="ORF">NCGR_LOCUS22399</name>
</gene>
<keyword evidence="12 16" id="KW-1133">Transmembrane helix</keyword>
<dbReference type="InterPro" id="IPR032675">
    <property type="entry name" value="LRR_dom_sf"/>
</dbReference>
<evidence type="ECO:0000256" key="4">
    <source>
        <dbReference type="ARBA" id="ARBA00009592"/>
    </source>
</evidence>
<feature type="transmembrane region" description="Helical" evidence="16">
    <location>
        <begin position="3091"/>
        <end position="3117"/>
    </location>
</feature>
<reference evidence="18" key="1">
    <citation type="submission" date="2020-10" db="EMBL/GenBank/DDBJ databases">
        <authorList>
            <person name="Han B."/>
            <person name="Lu T."/>
            <person name="Zhao Q."/>
            <person name="Huang X."/>
            <person name="Zhao Y."/>
        </authorList>
    </citation>
    <scope>NUCLEOTIDE SEQUENCE</scope>
</reference>
<comment type="subcellular location">
    <subcellularLocation>
        <location evidence="2">Cell membrane</location>
    </subcellularLocation>
    <subcellularLocation>
        <location evidence="1">Membrane</location>
        <topology evidence="1">Single-pass membrane protein</topology>
    </subcellularLocation>
    <subcellularLocation>
        <location evidence="3">Nucleus</location>
        <location evidence="3">Nucleolus</location>
    </subcellularLocation>
</comment>
<dbReference type="Pfam" id="PF23243">
    <property type="entry name" value="HEAT_HEATR1"/>
    <property type="match status" value="1"/>
</dbReference>
<evidence type="ECO:0000256" key="13">
    <source>
        <dbReference type="ARBA" id="ARBA00023136"/>
    </source>
</evidence>
<dbReference type="GO" id="GO:0030686">
    <property type="term" value="C:90S preribosome"/>
    <property type="evidence" value="ECO:0007669"/>
    <property type="project" value="TreeGrafter"/>
</dbReference>
<accession>A0A811NXQ7</accession>
<evidence type="ECO:0000256" key="16">
    <source>
        <dbReference type="SAM" id="Phobius"/>
    </source>
</evidence>
<dbReference type="GO" id="GO:0045943">
    <property type="term" value="P:positive regulation of transcription by RNA polymerase I"/>
    <property type="evidence" value="ECO:0007669"/>
    <property type="project" value="TreeGrafter"/>
</dbReference>
<dbReference type="Pfam" id="PF08146">
    <property type="entry name" value="BP28CT"/>
    <property type="match status" value="1"/>
</dbReference>
<evidence type="ECO:0000313" key="18">
    <source>
        <dbReference type="EMBL" id="CAD6232810.1"/>
    </source>
</evidence>
<evidence type="ECO:0000256" key="1">
    <source>
        <dbReference type="ARBA" id="ARBA00004167"/>
    </source>
</evidence>